<dbReference type="InterPro" id="IPR006311">
    <property type="entry name" value="TAT_signal"/>
</dbReference>
<organism evidence="3 4">
    <name type="scientific">Streptomyces tricolor</name>
    <dbReference type="NCBI Taxonomy" id="68277"/>
    <lineage>
        <taxon>Bacteria</taxon>
        <taxon>Bacillati</taxon>
        <taxon>Actinomycetota</taxon>
        <taxon>Actinomycetes</taxon>
        <taxon>Kitasatosporales</taxon>
        <taxon>Streptomycetaceae</taxon>
        <taxon>Streptomyces</taxon>
        <taxon>Streptomyces violaceoruber group</taxon>
    </lineage>
</organism>
<dbReference type="Proteomes" id="UP001299012">
    <property type="component" value="Unassembled WGS sequence"/>
</dbReference>
<dbReference type="PROSITE" id="PS51318">
    <property type="entry name" value="TAT"/>
    <property type="match status" value="1"/>
</dbReference>
<feature type="signal peptide" evidence="2">
    <location>
        <begin position="1"/>
        <end position="32"/>
    </location>
</feature>
<name>A0ABS9JQW1_9ACTN</name>
<keyword evidence="2" id="KW-0732">Signal</keyword>
<comment type="caution">
    <text evidence="3">The sequence shown here is derived from an EMBL/GenBank/DDBJ whole genome shotgun (WGS) entry which is preliminary data.</text>
</comment>
<gene>
    <name evidence="3" type="ORF">L0F81_32515</name>
</gene>
<dbReference type="EMBL" id="JAKKZF010000184">
    <property type="protein sequence ID" value="MCG0067938.1"/>
    <property type="molecule type" value="Genomic_DNA"/>
</dbReference>
<dbReference type="RefSeq" id="WP_158103202.1">
    <property type="nucleotide sequence ID" value="NZ_JAKKZF010000184.1"/>
</dbReference>
<keyword evidence="4" id="KW-1185">Reference proteome</keyword>
<evidence type="ECO:0008006" key="5">
    <source>
        <dbReference type="Google" id="ProtNLM"/>
    </source>
</evidence>
<feature type="region of interest" description="Disordered" evidence="1">
    <location>
        <begin position="345"/>
        <end position="365"/>
    </location>
</feature>
<feature type="chain" id="PRO_5046701908" description="Secreted protein" evidence="2">
    <location>
        <begin position="33"/>
        <end position="422"/>
    </location>
</feature>
<evidence type="ECO:0000313" key="3">
    <source>
        <dbReference type="EMBL" id="MCG0067938.1"/>
    </source>
</evidence>
<dbReference type="SUPFAM" id="SSF63825">
    <property type="entry name" value="YWTD domain"/>
    <property type="match status" value="1"/>
</dbReference>
<protein>
    <recommendedName>
        <fullName evidence="5">Secreted protein</fullName>
    </recommendedName>
</protein>
<evidence type="ECO:0000256" key="2">
    <source>
        <dbReference type="SAM" id="SignalP"/>
    </source>
</evidence>
<sequence>MSITRRTILRGMAAAPVAAAAGGLAVAGEAAAAEPYRLKKRAAPTGPSAYSYRRAINGLSPLLGGPVPLGEVLTRTPALKADRVTRWPEDQDDGTRPRPDKEPEELLYAFRWATADFVDKNWRPQGITTTYDANGSAPATLLVSWYGRLAAERQGARISVVSWDATGDPTYQHVLLVEPYGLRDDGGERYDFRESDLHAGGIAWYGNKLYVADSTVGTTGLRVYDLDRIFKVTKGPGLGRQADGTYHAHGYDYVLPQCYAYDASGSATRKFTFSQVSLDRTRRRPALLVSEYRERGSCRLARWELGSPSTGYLSSTRSSWQAAAHREVRVQGAVRGADGRYYLSSSRGTKKPGQLRSWRQGADGGRRESYLNIGCEDLSYSRIGGQVALWTLGEYANDHESDKPDKLDRRAPFSRYVYAVRP</sequence>
<evidence type="ECO:0000256" key="1">
    <source>
        <dbReference type="SAM" id="MobiDB-lite"/>
    </source>
</evidence>
<proteinExistence type="predicted"/>
<reference evidence="3 4" key="1">
    <citation type="submission" date="2022-01" db="EMBL/GenBank/DDBJ databases">
        <title>Draft Genome Sequences of Seven Type Strains of the Genus Streptomyces.</title>
        <authorList>
            <person name="Aziz S."/>
            <person name="Coretto E."/>
            <person name="Chronakova A."/>
            <person name="Sproer C."/>
            <person name="Huber K."/>
            <person name="Nouioui I."/>
            <person name="Gross H."/>
        </authorList>
    </citation>
    <scope>NUCLEOTIDE SEQUENCE [LARGE SCALE GENOMIC DNA]</scope>
    <source>
        <strain evidence="3 4">DSM 41685</strain>
    </source>
</reference>
<accession>A0ABS9JQW1</accession>
<evidence type="ECO:0000313" key="4">
    <source>
        <dbReference type="Proteomes" id="UP001299012"/>
    </source>
</evidence>